<organism evidence="2 3">
    <name type="scientific">Amycolatopsis cihanbeyliensis</name>
    <dbReference type="NCBI Taxonomy" id="1128664"/>
    <lineage>
        <taxon>Bacteria</taxon>
        <taxon>Bacillati</taxon>
        <taxon>Actinomycetota</taxon>
        <taxon>Actinomycetes</taxon>
        <taxon>Pseudonocardiales</taxon>
        <taxon>Pseudonocardiaceae</taxon>
        <taxon>Amycolatopsis</taxon>
    </lineage>
</organism>
<dbReference type="Proteomes" id="UP000320876">
    <property type="component" value="Unassembled WGS sequence"/>
</dbReference>
<evidence type="ECO:0000313" key="3">
    <source>
        <dbReference type="Proteomes" id="UP000320876"/>
    </source>
</evidence>
<comment type="caution">
    <text evidence="2">The sequence shown here is derived from an EMBL/GenBank/DDBJ whole genome shotgun (WGS) entry which is preliminary data.</text>
</comment>
<sequence>MSWQQPCPDGVLRTVEVPCTRDCGGHWQHPHAEGDRVIDQPDDRPTRVRGHADEAQEIGGDFIRAALDHGGFLRPR</sequence>
<dbReference type="AlphaFoldDB" id="A0A542DQP3"/>
<proteinExistence type="predicted"/>
<evidence type="ECO:0000313" key="2">
    <source>
        <dbReference type="EMBL" id="TQJ05431.1"/>
    </source>
</evidence>
<evidence type="ECO:0000256" key="1">
    <source>
        <dbReference type="SAM" id="MobiDB-lite"/>
    </source>
</evidence>
<gene>
    <name evidence="2" type="ORF">FB471_5261</name>
</gene>
<protein>
    <submittedName>
        <fullName evidence="2">Uncharacterized protein</fullName>
    </submittedName>
</protein>
<dbReference type="EMBL" id="VFML01000001">
    <property type="protein sequence ID" value="TQJ05431.1"/>
    <property type="molecule type" value="Genomic_DNA"/>
</dbReference>
<feature type="region of interest" description="Disordered" evidence="1">
    <location>
        <begin position="27"/>
        <end position="55"/>
    </location>
</feature>
<reference evidence="2 3" key="1">
    <citation type="submission" date="2019-06" db="EMBL/GenBank/DDBJ databases">
        <title>Sequencing the genomes of 1000 actinobacteria strains.</title>
        <authorList>
            <person name="Klenk H.-P."/>
        </authorList>
    </citation>
    <scope>NUCLEOTIDE SEQUENCE [LARGE SCALE GENOMIC DNA]</scope>
    <source>
        <strain evidence="2 3">DSM 45679</strain>
    </source>
</reference>
<feature type="compositionally biased region" description="Basic and acidic residues" evidence="1">
    <location>
        <begin position="30"/>
        <end position="54"/>
    </location>
</feature>
<name>A0A542DQP3_AMYCI</name>
<accession>A0A542DQP3</accession>
<keyword evidence="3" id="KW-1185">Reference proteome</keyword>